<dbReference type="AlphaFoldDB" id="A0A2G5P197"/>
<evidence type="ECO:0000259" key="1">
    <source>
        <dbReference type="Pfam" id="PF02720"/>
    </source>
</evidence>
<comment type="caution">
    <text evidence="2">The sequence shown here is derived from an EMBL/GenBank/DDBJ whole genome shotgun (WGS) entry which is preliminary data.</text>
</comment>
<reference evidence="2 3" key="1">
    <citation type="journal article" date="2017" name="Infect. Genet. Evol.">
        <title>The new phylogeny of the genus Mycobacterium: The old and the news.</title>
        <authorList>
            <person name="Tortoli E."/>
            <person name="Fedrizzi T."/>
            <person name="Meehan C.J."/>
            <person name="Trovato A."/>
            <person name="Grottola A."/>
            <person name="Giacobazzi E."/>
            <person name="Serpini G.F."/>
            <person name="Tagliazucchi S."/>
            <person name="Fabio A."/>
            <person name="Bettua C."/>
            <person name="Bertorelli R."/>
            <person name="Frascaro F."/>
            <person name="De Sanctis V."/>
            <person name="Pecorari M."/>
            <person name="Jousson O."/>
            <person name="Segata N."/>
            <person name="Cirillo D.M."/>
        </authorList>
    </citation>
    <scope>NUCLEOTIDE SEQUENCE [LARGE SCALE GENOMIC DNA]</scope>
    <source>
        <strain evidence="2 3">CIP1034565</strain>
    </source>
</reference>
<protein>
    <recommendedName>
        <fullName evidence="1">DUF222 domain-containing protein</fullName>
    </recommendedName>
</protein>
<feature type="domain" description="DUF222" evidence="1">
    <location>
        <begin position="1"/>
        <end position="49"/>
    </location>
</feature>
<dbReference type="OrthoDB" id="4419061at2"/>
<organism evidence="2 3">
    <name type="scientific">Mycolicibacterium brumae</name>
    <dbReference type="NCBI Taxonomy" id="85968"/>
    <lineage>
        <taxon>Bacteria</taxon>
        <taxon>Bacillati</taxon>
        <taxon>Actinomycetota</taxon>
        <taxon>Actinomycetes</taxon>
        <taxon>Mycobacteriales</taxon>
        <taxon>Mycobacteriaceae</taxon>
        <taxon>Mycolicibacterium</taxon>
    </lineage>
</organism>
<feature type="non-terminal residue" evidence="2">
    <location>
        <position position="1"/>
    </location>
</feature>
<evidence type="ECO:0000313" key="3">
    <source>
        <dbReference type="Proteomes" id="UP000230551"/>
    </source>
</evidence>
<dbReference type="InterPro" id="IPR003870">
    <property type="entry name" value="DUF222"/>
</dbReference>
<dbReference type="RefSeq" id="WP_133119239.1">
    <property type="nucleotide sequence ID" value="NZ_PDCN02000092.1"/>
</dbReference>
<gene>
    <name evidence="2" type="ORF">CQY22_018680</name>
</gene>
<feature type="non-terminal residue" evidence="2">
    <location>
        <position position="75"/>
    </location>
</feature>
<name>A0A2G5P197_9MYCO</name>
<evidence type="ECO:0000313" key="2">
    <source>
        <dbReference type="EMBL" id="PIB72116.1"/>
    </source>
</evidence>
<dbReference type="EMBL" id="PDCN02000092">
    <property type="protein sequence ID" value="PIB72116.1"/>
    <property type="molecule type" value="Genomic_DNA"/>
</dbReference>
<dbReference type="Proteomes" id="UP000230551">
    <property type="component" value="Unassembled WGS sequence"/>
</dbReference>
<keyword evidence="3" id="KW-1185">Reference proteome</keyword>
<dbReference type="Pfam" id="PF02720">
    <property type="entry name" value="DUF222"/>
    <property type="match status" value="1"/>
</dbReference>
<accession>A0A2G5P197</accession>
<proteinExistence type="predicted"/>
<sequence length="75" mass="7041">HDALVAAMRALLASGDLGQHNGLPVTVIVTTTLAELNAAAHGGVPADLGGAAVTDPVVTIAGPGAPSGGPVTPAV</sequence>